<evidence type="ECO:0000313" key="2">
    <source>
        <dbReference type="EMBL" id="KAH9638828.1"/>
    </source>
</evidence>
<name>A0A922MLC4_SPOEX</name>
<feature type="region of interest" description="Disordered" evidence="1">
    <location>
        <begin position="64"/>
        <end position="88"/>
    </location>
</feature>
<comment type="caution">
    <text evidence="2">The sequence shown here is derived from an EMBL/GenBank/DDBJ whole genome shotgun (WGS) entry which is preliminary data.</text>
</comment>
<feature type="compositionally biased region" description="Acidic residues" evidence="1">
    <location>
        <begin position="73"/>
        <end position="88"/>
    </location>
</feature>
<sequence>MGLLVDVPKAGFGTTSDGNTSRRFFADPETSFYITGINLDLIKRLRVMLEALDLMVADVPPSLSSFTSTEDNISCEDIDEDDEDEEFN</sequence>
<accession>A0A922MLC4</accession>
<organism evidence="2 3">
    <name type="scientific">Spodoptera exigua</name>
    <name type="common">Beet armyworm</name>
    <name type="synonym">Noctua fulgens</name>
    <dbReference type="NCBI Taxonomy" id="7107"/>
    <lineage>
        <taxon>Eukaryota</taxon>
        <taxon>Metazoa</taxon>
        <taxon>Ecdysozoa</taxon>
        <taxon>Arthropoda</taxon>
        <taxon>Hexapoda</taxon>
        <taxon>Insecta</taxon>
        <taxon>Pterygota</taxon>
        <taxon>Neoptera</taxon>
        <taxon>Endopterygota</taxon>
        <taxon>Lepidoptera</taxon>
        <taxon>Glossata</taxon>
        <taxon>Ditrysia</taxon>
        <taxon>Noctuoidea</taxon>
        <taxon>Noctuidae</taxon>
        <taxon>Amphipyrinae</taxon>
        <taxon>Spodoptera</taxon>
    </lineage>
</organism>
<protein>
    <submittedName>
        <fullName evidence="2">Uncharacterized protein</fullName>
    </submittedName>
</protein>
<reference evidence="2" key="1">
    <citation type="journal article" date="2021" name="G3 (Bethesda)">
        <title>Genome and transcriptome analysis of the beet armyworm Spodoptera exigua reveals targets for pest control. .</title>
        <authorList>
            <person name="Simon S."/>
            <person name="Breeschoten T."/>
            <person name="Jansen H.J."/>
            <person name="Dirks R.P."/>
            <person name="Schranz M.E."/>
            <person name="Ros V.I.D."/>
        </authorList>
    </citation>
    <scope>NUCLEOTIDE SEQUENCE</scope>
    <source>
        <strain evidence="2">TB_SE_WUR_2020</strain>
    </source>
</reference>
<dbReference type="Proteomes" id="UP000814243">
    <property type="component" value="Unassembled WGS sequence"/>
</dbReference>
<evidence type="ECO:0000256" key="1">
    <source>
        <dbReference type="SAM" id="MobiDB-lite"/>
    </source>
</evidence>
<dbReference type="EMBL" id="JACEFF010000368">
    <property type="protein sequence ID" value="KAH9638828.1"/>
    <property type="molecule type" value="Genomic_DNA"/>
</dbReference>
<evidence type="ECO:0000313" key="3">
    <source>
        <dbReference type="Proteomes" id="UP000814243"/>
    </source>
</evidence>
<gene>
    <name evidence="2" type="ORF">HF086_012781</name>
</gene>
<dbReference type="AlphaFoldDB" id="A0A922MLC4"/>
<proteinExistence type="predicted"/>